<gene>
    <name evidence="1" type="ORF">FGRAMPH1_01T18439</name>
</gene>
<dbReference type="EnsemblFungi" id="CEF87764">
    <property type="protein sequence ID" value="CEF87764"/>
    <property type="gene ID" value="FGRRES_15310"/>
</dbReference>
<reference evidence="2 3" key="1">
    <citation type="journal article" date="2007" name="Science">
        <title>The Fusarium graminearum genome reveals a link between localized polymorphism and pathogen specialization.</title>
        <authorList>
            <person name="Cuomo C.A."/>
            <person name="Gueldener U."/>
            <person name="Xu J.-R."/>
            <person name="Trail F."/>
            <person name="Turgeon B.G."/>
            <person name="Di Pietro A."/>
            <person name="Walton J.D."/>
            <person name="Ma L.-J."/>
            <person name="Baker S.E."/>
            <person name="Rep M."/>
            <person name="Adam G."/>
            <person name="Antoniw J."/>
            <person name="Baldwin T."/>
            <person name="Calvo S.E."/>
            <person name="Chang Y.-L."/>
            <person name="DeCaprio D."/>
            <person name="Gale L.R."/>
            <person name="Gnerre S."/>
            <person name="Goswami R.S."/>
            <person name="Hammond-Kosack K."/>
            <person name="Harris L.J."/>
            <person name="Hilburn K."/>
            <person name="Kennell J.C."/>
            <person name="Kroken S."/>
            <person name="Magnuson J.K."/>
            <person name="Mannhaupt G."/>
            <person name="Mauceli E.W."/>
            <person name="Mewes H.-W."/>
            <person name="Mitterbauer R."/>
            <person name="Muehlbauer G."/>
            <person name="Muensterkoetter M."/>
            <person name="Nelson D."/>
            <person name="O'Donnell K."/>
            <person name="Ouellet T."/>
            <person name="Qi W."/>
            <person name="Quesneville H."/>
            <person name="Roncero M.I.G."/>
            <person name="Seong K.-Y."/>
            <person name="Tetko I.V."/>
            <person name="Urban M."/>
            <person name="Waalwijk C."/>
            <person name="Ward T.J."/>
            <person name="Yao J."/>
            <person name="Birren B.W."/>
            <person name="Kistler H.C."/>
        </authorList>
    </citation>
    <scope>NUCLEOTIDE SEQUENCE [LARGE SCALE GENOMIC DNA]</scope>
    <source>
        <strain evidence="3">ATCC MYA-4620 / CBS 123657 / FGSC 9075 / NRRL 31084 / PH-1</strain>
        <strain evidence="2">PH-1 / ATCC MYA-4620 / FGSC 9075 / NRRL 31084</strain>
    </source>
</reference>
<reference key="3">
    <citation type="submission" date="2014-02" db="EMBL/GenBank/DDBJ databases">
        <title>A revised Fusarium graminearum genomic reference sequence using whole shotgun re-sequencing.</title>
        <authorList>
            <person name="King R."/>
            <person name="Urban M."/>
            <person name="Hassani-Pak K."/>
            <person name="Hammond-Kosack K."/>
        </authorList>
    </citation>
    <scope>NUCLEOTIDE SEQUENCE</scope>
    <source>
        <strain>PH-1</strain>
    </source>
</reference>
<dbReference type="Proteomes" id="UP000070720">
    <property type="component" value="Chromosome 3"/>
</dbReference>
<proteinExistence type="predicted"/>
<reference evidence="2" key="5">
    <citation type="submission" date="2017-01" db="UniProtKB">
        <authorList>
            <consortium name="EnsemblFungi"/>
        </authorList>
    </citation>
    <scope>IDENTIFICATION</scope>
    <source>
        <strain evidence="2">PH-1 / ATCC MYA-4620 / FGSC 9075 / NRRL 31084</strain>
    </source>
</reference>
<protein>
    <submittedName>
        <fullName evidence="1">Chromosome 3, complete genome</fullName>
    </submittedName>
</protein>
<dbReference type="VEuPathDB" id="FungiDB:FGRAMPH1_01G18439"/>
<dbReference type="InParanoid" id="A0A0E0SMV1"/>
<evidence type="ECO:0000313" key="1">
    <source>
        <dbReference type="EMBL" id="CEF87764.1"/>
    </source>
</evidence>
<name>A0A0E0SMV1_GIBZE</name>
<evidence type="ECO:0000313" key="2">
    <source>
        <dbReference type="EnsemblFungi" id="CEF87764"/>
    </source>
</evidence>
<accession>A0A0E0SMV1</accession>
<dbReference type="AlphaFoldDB" id="A0A0E0SMV1"/>
<sequence length="58" mass="6278">MEAGKSTETGVLFDFRHWIGGFSNTQEVAIDGFQQMASSIPVCSSMIGSCAAIRIEQH</sequence>
<evidence type="ECO:0000313" key="3">
    <source>
        <dbReference type="Proteomes" id="UP000070720"/>
    </source>
</evidence>
<reference evidence="1 3" key="4">
    <citation type="journal article" date="2015" name="BMC Genomics">
        <title>The completed genome sequence of the pathogenic ascomycete fungus Fusarium graminearum.</title>
        <authorList>
            <person name="King R."/>
            <person name="Urban M."/>
            <person name="Hammond-Kosack M.C."/>
            <person name="Hassani-Pak K."/>
            <person name="Hammond-Kosack K.E."/>
        </authorList>
    </citation>
    <scope>NUCLEOTIDE SEQUENCE [LARGE SCALE GENOMIC DNA]</scope>
    <source>
        <strain evidence="3">ATCC MYA-4620 / CBS 123657 / FGSC 9075 / NRRL 31084 / PH-1</strain>
        <strain evidence="1">PH-1</strain>
    </source>
</reference>
<dbReference type="EMBL" id="HG970334">
    <property type="protein sequence ID" value="CEF87764.1"/>
    <property type="molecule type" value="Genomic_DNA"/>
</dbReference>
<reference evidence="2 3" key="2">
    <citation type="journal article" date="2010" name="Nature">
        <title>Comparative genomics reveals mobile pathogenicity chromosomes in Fusarium.</title>
        <authorList>
            <person name="Ma L.J."/>
            <person name="van der Does H.C."/>
            <person name="Borkovich K.A."/>
            <person name="Coleman J.J."/>
            <person name="Daboussi M.J."/>
            <person name="Di Pietro A."/>
            <person name="Dufresne M."/>
            <person name="Freitag M."/>
            <person name="Grabherr M."/>
            <person name="Henrissat B."/>
            <person name="Houterman P.M."/>
            <person name="Kang S."/>
            <person name="Shim W.B."/>
            <person name="Woloshuk C."/>
            <person name="Xie X."/>
            <person name="Xu J.R."/>
            <person name="Antoniw J."/>
            <person name="Baker S.E."/>
            <person name="Bluhm B.H."/>
            <person name="Breakspear A."/>
            <person name="Brown D.W."/>
            <person name="Butchko R.A."/>
            <person name="Chapman S."/>
            <person name="Coulson R."/>
            <person name="Coutinho P.M."/>
            <person name="Danchin E.G."/>
            <person name="Diener A."/>
            <person name="Gale L.R."/>
            <person name="Gardiner D.M."/>
            <person name="Goff S."/>
            <person name="Hammond-Kosack K.E."/>
            <person name="Hilburn K."/>
            <person name="Hua-Van A."/>
            <person name="Jonkers W."/>
            <person name="Kazan K."/>
            <person name="Kodira C.D."/>
            <person name="Koehrsen M."/>
            <person name="Kumar L."/>
            <person name="Lee Y.H."/>
            <person name="Li L."/>
            <person name="Manners J.M."/>
            <person name="Miranda-Saavedra D."/>
            <person name="Mukherjee M."/>
            <person name="Park G."/>
            <person name="Park J."/>
            <person name="Park S.Y."/>
            <person name="Proctor R.H."/>
            <person name="Regev A."/>
            <person name="Ruiz-Roldan M.C."/>
            <person name="Sain D."/>
            <person name="Sakthikumar S."/>
            <person name="Sykes S."/>
            <person name="Schwartz D.C."/>
            <person name="Turgeon B.G."/>
            <person name="Wapinski I."/>
            <person name="Yoder O."/>
            <person name="Young S."/>
            <person name="Zeng Q."/>
            <person name="Zhou S."/>
            <person name="Galagan J."/>
            <person name="Cuomo C.A."/>
            <person name="Kistler H.C."/>
            <person name="Rep M."/>
        </authorList>
    </citation>
    <scope>GENOME REANNOTATION</scope>
    <source>
        <strain evidence="3">ATCC MYA-4620 / CBS 123657 / FGSC 9075 / NRRL 31084 / PH-1</strain>
        <strain evidence="2">PH-1 / ATCC MYA-4620 / FGSC 9075 / NRRL 31084</strain>
    </source>
</reference>
<keyword evidence="3" id="KW-1185">Reference proteome</keyword>
<organism evidence="2">
    <name type="scientific">Gibberella zeae (strain ATCC MYA-4620 / CBS 123657 / FGSC 9075 / NRRL 31084 / PH-1)</name>
    <name type="common">Wheat head blight fungus</name>
    <name type="synonym">Fusarium graminearum</name>
    <dbReference type="NCBI Taxonomy" id="229533"/>
    <lineage>
        <taxon>Eukaryota</taxon>
        <taxon>Fungi</taxon>
        <taxon>Dikarya</taxon>
        <taxon>Ascomycota</taxon>
        <taxon>Pezizomycotina</taxon>
        <taxon>Sordariomycetes</taxon>
        <taxon>Hypocreomycetidae</taxon>
        <taxon>Hypocreales</taxon>
        <taxon>Nectriaceae</taxon>
        <taxon>Fusarium</taxon>
    </lineage>
</organism>